<dbReference type="Gene3D" id="4.10.60.10">
    <property type="entry name" value="Zinc finger, CCHC-type"/>
    <property type="match status" value="1"/>
</dbReference>
<keyword evidence="4" id="KW-0378">Hydrolase</keyword>
<evidence type="ECO:0000313" key="7">
    <source>
        <dbReference type="EMBL" id="KAL0851625.1"/>
    </source>
</evidence>
<dbReference type="InterPro" id="IPR036397">
    <property type="entry name" value="RNaseH_sf"/>
</dbReference>
<feature type="region of interest" description="Disordered" evidence="5">
    <location>
        <begin position="1"/>
        <end position="50"/>
    </location>
</feature>
<evidence type="ECO:0000259" key="6">
    <source>
        <dbReference type="PROSITE" id="PS50994"/>
    </source>
</evidence>
<dbReference type="Gene3D" id="3.10.10.10">
    <property type="entry name" value="HIV Type 1 Reverse Transcriptase, subunit A, domain 1"/>
    <property type="match status" value="1"/>
</dbReference>
<gene>
    <name evidence="7" type="ORF">ABMA28_007402</name>
</gene>
<dbReference type="InterPro" id="IPR000477">
    <property type="entry name" value="RT_dom"/>
</dbReference>
<dbReference type="PROSITE" id="PS50994">
    <property type="entry name" value="INTEGRASE"/>
    <property type="match status" value="1"/>
</dbReference>
<accession>A0ABD0TQK0</accession>
<dbReference type="GO" id="GO:0016779">
    <property type="term" value="F:nucleotidyltransferase activity"/>
    <property type="evidence" value="ECO:0007669"/>
    <property type="project" value="UniProtKB-KW"/>
</dbReference>
<dbReference type="InterPro" id="IPR012337">
    <property type="entry name" value="RNaseH-like_sf"/>
</dbReference>
<evidence type="ECO:0000313" key="8">
    <source>
        <dbReference type="Proteomes" id="UP001549921"/>
    </source>
</evidence>
<dbReference type="InterPro" id="IPR043502">
    <property type="entry name" value="DNA/RNA_pol_sf"/>
</dbReference>
<dbReference type="InterPro" id="IPR050951">
    <property type="entry name" value="Retrovirus_Pol_polyprotein"/>
</dbReference>
<protein>
    <recommendedName>
        <fullName evidence="6">Integrase catalytic domain-containing protein</fullName>
    </recommendedName>
</protein>
<dbReference type="PANTHER" id="PTHR37984:SF5">
    <property type="entry name" value="PROTEIN NYNRIN-LIKE"/>
    <property type="match status" value="1"/>
</dbReference>
<dbReference type="InterPro" id="IPR021109">
    <property type="entry name" value="Peptidase_aspartic_dom_sf"/>
</dbReference>
<name>A0ABD0TQK0_LOXSC</name>
<dbReference type="SUPFAM" id="SSF57756">
    <property type="entry name" value="Retrovirus zinc finger-like domains"/>
    <property type="match status" value="1"/>
</dbReference>
<keyword evidence="3" id="KW-0540">Nuclease</keyword>
<feature type="compositionally biased region" description="Basic residues" evidence="5">
    <location>
        <begin position="20"/>
        <end position="30"/>
    </location>
</feature>
<dbReference type="SUPFAM" id="SSF56672">
    <property type="entry name" value="DNA/RNA polymerases"/>
    <property type="match status" value="1"/>
</dbReference>
<dbReference type="SUPFAM" id="SSF53098">
    <property type="entry name" value="Ribonuclease H-like"/>
    <property type="match status" value="1"/>
</dbReference>
<reference evidence="7 8" key="1">
    <citation type="submission" date="2024-06" db="EMBL/GenBank/DDBJ databases">
        <title>A chromosome-level genome assembly of beet webworm, Loxostege sticticalis.</title>
        <authorList>
            <person name="Zhang Y."/>
        </authorList>
    </citation>
    <scope>NUCLEOTIDE SEQUENCE [LARGE SCALE GENOMIC DNA]</scope>
    <source>
        <strain evidence="7">AQ028</strain>
        <tissue evidence="7">Male pupae</tissue>
    </source>
</reference>
<keyword evidence="1" id="KW-0808">Transferase</keyword>
<keyword evidence="2" id="KW-0548">Nucleotidyltransferase</keyword>
<evidence type="ECO:0000256" key="5">
    <source>
        <dbReference type="SAM" id="MobiDB-lite"/>
    </source>
</evidence>
<dbReference type="Gene3D" id="3.30.420.10">
    <property type="entry name" value="Ribonuclease H-like superfamily/Ribonuclease H"/>
    <property type="match status" value="1"/>
</dbReference>
<dbReference type="GO" id="GO:0004519">
    <property type="term" value="F:endonuclease activity"/>
    <property type="evidence" value="ECO:0007669"/>
    <property type="project" value="UniProtKB-KW"/>
</dbReference>
<dbReference type="InterPro" id="IPR036875">
    <property type="entry name" value="Znf_CCHC_sf"/>
</dbReference>
<dbReference type="CDD" id="cd00303">
    <property type="entry name" value="retropepsin_like"/>
    <property type="match status" value="1"/>
</dbReference>
<evidence type="ECO:0000256" key="4">
    <source>
        <dbReference type="ARBA" id="ARBA00022759"/>
    </source>
</evidence>
<dbReference type="GO" id="GO:0071897">
    <property type="term" value="P:DNA biosynthetic process"/>
    <property type="evidence" value="ECO:0007669"/>
    <property type="project" value="UniProtKB-ARBA"/>
</dbReference>
<dbReference type="SUPFAM" id="SSF50630">
    <property type="entry name" value="Acid proteases"/>
    <property type="match status" value="1"/>
</dbReference>
<feature type="domain" description="Integrase catalytic" evidence="6">
    <location>
        <begin position="650"/>
        <end position="824"/>
    </location>
</feature>
<evidence type="ECO:0000256" key="1">
    <source>
        <dbReference type="ARBA" id="ARBA00022679"/>
    </source>
</evidence>
<evidence type="ECO:0000256" key="3">
    <source>
        <dbReference type="ARBA" id="ARBA00022722"/>
    </source>
</evidence>
<dbReference type="EMBL" id="JBEDNZ010000002">
    <property type="protein sequence ID" value="KAL0851625.1"/>
    <property type="molecule type" value="Genomic_DNA"/>
</dbReference>
<proteinExistence type="predicted"/>
<dbReference type="CDD" id="cd01647">
    <property type="entry name" value="RT_LTR"/>
    <property type="match status" value="1"/>
</dbReference>
<organism evidence="7 8">
    <name type="scientific">Loxostege sticticalis</name>
    <name type="common">Beet webworm moth</name>
    <dbReference type="NCBI Taxonomy" id="481309"/>
    <lineage>
        <taxon>Eukaryota</taxon>
        <taxon>Metazoa</taxon>
        <taxon>Ecdysozoa</taxon>
        <taxon>Arthropoda</taxon>
        <taxon>Hexapoda</taxon>
        <taxon>Insecta</taxon>
        <taxon>Pterygota</taxon>
        <taxon>Neoptera</taxon>
        <taxon>Endopterygota</taxon>
        <taxon>Lepidoptera</taxon>
        <taxon>Glossata</taxon>
        <taxon>Ditrysia</taxon>
        <taxon>Pyraloidea</taxon>
        <taxon>Crambidae</taxon>
        <taxon>Pyraustinae</taxon>
        <taxon>Loxostege</taxon>
    </lineage>
</organism>
<sequence length="963" mass="109859">MRRVMSSDGESGTPPGTPPRRSRHKKRTRQRSTSSSSESDDQIVTRKARKTSSRLTAKDVLNLLISWKGETSKPSVLSNSSMNNVVPEFNPSNRAQTIDCWLRKVNECAVIYGWDEKQVIHFSLQRLVGLAKRWFEALPTVVYTWDEWQTKLRKAFPSEENYGRLLEEMLCRTSRSDESIREYFYDKLNLLSRCEISGKKAADCIVYGIHDKSIRNSAQSINYSEPEDLLNFLCSQKPQNDLVKVRERTDKRENRVNKDNVSSTFMKCYNCNVKGHPYYKCNQPLLKCKICNRIGHDNDKCRLEPLKVDSKRPRNTFEKTSLKIETTVRSNDKFYKNISVNDLYFEAFIDFGSECTLLRKSNAEELKLIKSHDDVPVVRGFGNSSIMPLYKSNAHVKIDEIDAVIEILVVDDEHMQTALIIGQNFTELPFITVLKDSQRLIFYKSPDVNPFHDETNTLKLYVSETVNISKISTVPVYVETPFTGDVYVEGYTAVKPGEEYALLNGAYHISNGKGTVIVTNLAQNEVQLGLNTVIARSVPFTERTTRNVRKIVKDTSAWKPLSENDIRVGAGLDSINSNKLCLLLQNYRDCFATNLSEIGCVAGEEMKIDLIGNRPVVYRPYRLSHSEREQVRETISELLDNDIIQESSSNYASPIILVRKKTGEQRLCVDFRALNNKTVKDRFPLPIIDDQISNLSNKKYFTTLDLASGYYQVPMAKDKRIFYDFGIPARIISDRGSCFTSAEFRSFCDKHGIKHVLNAVACPRANGQAERFNQTILNSLAAQNMFRHERDWDKCLGKIQWGINNTISASTTKSATEAMFGIKMRDDLSNKLNVEDHSNDVVKVRQEVSSNIQREQASMKRRHDEKHVPATRFENGDLVKISRNNFDNKGKSTKLLSKFVGPYKITEVLGNDRYRISEVPGFIKKGKPYETVIAADRIRPWINLKALEVHDSDSSSSELSTDD</sequence>
<comment type="caution">
    <text evidence="7">The sequence shown here is derived from an EMBL/GenBank/DDBJ whole genome shotgun (WGS) entry which is preliminary data.</text>
</comment>
<dbReference type="AlphaFoldDB" id="A0ABD0TQK0"/>
<evidence type="ECO:0000256" key="2">
    <source>
        <dbReference type="ARBA" id="ARBA00022695"/>
    </source>
</evidence>
<dbReference type="GO" id="GO:0042575">
    <property type="term" value="C:DNA polymerase complex"/>
    <property type="evidence" value="ECO:0007669"/>
    <property type="project" value="UniProtKB-ARBA"/>
</dbReference>
<dbReference type="PANTHER" id="PTHR37984">
    <property type="entry name" value="PROTEIN CBG26694"/>
    <property type="match status" value="1"/>
</dbReference>
<dbReference type="Proteomes" id="UP001549921">
    <property type="component" value="Unassembled WGS sequence"/>
</dbReference>
<dbReference type="Gene3D" id="2.40.70.10">
    <property type="entry name" value="Acid Proteases"/>
    <property type="match status" value="1"/>
</dbReference>
<dbReference type="InterPro" id="IPR001584">
    <property type="entry name" value="Integrase_cat-core"/>
</dbReference>
<dbReference type="Pfam" id="PF00078">
    <property type="entry name" value="RVT_1"/>
    <property type="match status" value="1"/>
</dbReference>
<keyword evidence="4" id="KW-0255">Endonuclease</keyword>